<protein>
    <submittedName>
        <fullName evidence="1">Uncharacterized protein</fullName>
    </submittedName>
</protein>
<comment type="caution">
    <text evidence="1">The sequence shown here is derived from an EMBL/GenBank/DDBJ whole genome shotgun (WGS) entry which is preliminary data.</text>
</comment>
<dbReference type="EMBL" id="AGYR01000016">
    <property type="protein sequence ID" value="ENZ17291.1"/>
    <property type="molecule type" value="Genomic_DNA"/>
</dbReference>
<name>A0A0E2HBQ6_9FIRM</name>
<dbReference type="HOGENOM" id="CLU_2909228_0_0_9"/>
<accession>A0A0E2HBQ6</accession>
<evidence type="ECO:0000313" key="1">
    <source>
        <dbReference type="EMBL" id="ENZ17291.1"/>
    </source>
</evidence>
<evidence type="ECO:0000313" key="2">
    <source>
        <dbReference type="Proteomes" id="UP000013085"/>
    </source>
</evidence>
<proteinExistence type="predicted"/>
<reference evidence="1 2" key="1">
    <citation type="submission" date="2013-01" db="EMBL/GenBank/DDBJ databases">
        <title>The Genome Sequence of Clostridium clostridioforme 90A8.</title>
        <authorList>
            <consortium name="The Broad Institute Genome Sequencing Platform"/>
            <person name="Earl A."/>
            <person name="Ward D."/>
            <person name="Feldgarden M."/>
            <person name="Gevers D."/>
            <person name="Courvalin P."/>
            <person name="Lambert T."/>
            <person name="Walker B."/>
            <person name="Young S.K."/>
            <person name="Zeng Q."/>
            <person name="Gargeya S."/>
            <person name="Fitzgerald M."/>
            <person name="Haas B."/>
            <person name="Abouelleil A."/>
            <person name="Alvarado L."/>
            <person name="Arachchi H.M."/>
            <person name="Berlin A.M."/>
            <person name="Chapman S.B."/>
            <person name="Dewar J."/>
            <person name="Goldberg J."/>
            <person name="Griggs A."/>
            <person name="Gujja S."/>
            <person name="Hansen M."/>
            <person name="Howarth C."/>
            <person name="Imamovic A."/>
            <person name="Larimer J."/>
            <person name="McCowan C."/>
            <person name="Murphy C."/>
            <person name="Neiman D."/>
            <person name="Pearson M."/>
            <person name="Priest M."/>
            <person name="Roberts A."/>
            <person name="Saif S."/>
            <person name="Shea T."/>
            <person name="Sisk P."/>
            <person name="Sykes S."/>
            <person name="Wortman J."/>
            <person name="Nusbaum C."/>
            <person name="Birren B."/>
        </authorList>
    </citation>
    <scope>NUCLEOTIDE SEQUENCE [LARGE SCALE GENOMIC DNA]</scope>
    <source>
        <strain evidence="1 2">90A8</strain>
    </source>
</reference>
<gene>
    <name evidence="1" type="ORF">HMPREF1090_01881</name>
</gene>
<dbReference type="Proteomes" id="UP000013085">
    <property type="component" value="Unassembled WGS sequence"/>
</dbReference>
<dbReference type="AlphaFoldDB" id="A0A0E2HBQ6"/>
<sequence length="61" mass="7123">FGTAGDAFCIQRAARFRQGKPSIEWDVSFFKRCFQKKVFVDFNGIKSRVTQEDFGIDQWVL</sequence>
<organism evidence="1 2">
    <name type="scientific">[Clostridium] clostridioforme 90A8</name>
    <dbReference type="NCBI Taxonomy" id="999408"/>
    <lineage>
        <taxon>Bacteria</taxon>
        <taxon>Bacillati</taxon>
        <taxon>Bacillota</taxon>
        <taxon>Clostridia</taxon>
        <taxon>Lachnospirales</taxon>
        <taxon>Lachnospiraceae</taxon>
        <taxon>Enterocloster</taxon>
    </lineage>
</organism>
<feature type="non-terminal residue" evidence="1">
    <location>
        <position position="1"/>
    </location>
</feature>